<name>A0A370B3G9_9ACTN</name>
<keyword evidence="4" id="KW-1185">Reference proteome</keyword>
<proteinExistence type="predicted"/>
<dbReference type="PANTHER" id="PTHR43156:SF2">
    <property type="entry name" value="STAGE II SPORULATION PROTEIN E"/>
    <property type="match status" value="1"/>
</dbReference>
<dbReference type="OrthoDB" id="118142at2"/>
<dbReference type="InterPro" id="IPR001932">
    <property type="entry name" value="PPM-type_phosphatase-like_dom"/>
</dbReference>
<dbReference type="InterPro" id="IPR052016">
    <property type="entry name" value="Bact_Sigma-Reg"/>
</dbReference>
<keyword evidence="1" id="KW-0378">Hydrolase</keyword>
<evidence type="ECO:0000313" key="3">
    <source>
        <dbReference type="EMBL" id="RDG34614.1"/>
    </source>
</evidence>
<reference evidence="3 4" key="1">
    <citation type="submission" date="2018-07" db="EMBL/GenBank/DDBJ databases">
        <title>Streptomyces species from bats.</title>
        <authorList>
            <person name="Dunlap C."/>
        </authorList>
    </citation>
    <scope>NUCLEOTIDE SEQUENCE [LARGE SCALE GENOMIC DNA]</scope>
    <source>
        <strain evidence="3 4">AC230</strain>
    </source>
</reference>
<evidence type="ECO:0000313" key="4">
    <source>
        <dbReference type="Proteomes" id="UP000253741"/>
    </source>
</evidence>
<dbReference type="PANTHER" id="PTHR43156">
    <property type="entry name" value="STAGE II SPORULATION PROTEIN E-RELATED"/>
    <property type="match status" value="1"/>
</dbReference>
<dbReference type="Proteomes" id="UP000253741">
    <property type="component" value="Unassembled WGS sequence"/>
</dbReference>
<dbReference type="SMART" id="SM00331">
    <property type="entry name" value="PP2C_SIG"/>
    <property type="match status" value="1"/>
</dbReference>
<dbReference type="AlphaFoldDB" id="A0A370B3G9"/>
<feature type="domain" description="PPM-type phosphatase" evidence="2">
    <location>
        <begin position="55"/>
        <end position="275"/>
    </location>
</feature>
<dbReference type="Gene3D" id="3.60.40.10">
    <property type="entry name" value="PPM-type phosphatase domain"/>
    <property type="match status" value="1"/>
</dbReference>
<dbReference type="InterPro" id="IPR036457">
    <property type="entry name" value="PPM-type-like_dom_sf"/>
</dbReference>
<organism evidence="3 4">
    <name type="scientific">Streptomyces corynorhini</name>
    <dbReference type="NCBI Taxonomy" id="2282652"/>
    <lineage>
        <taxon>Bacteria</taxon>
        <taxon>Bacillati</taxon>
        <taxon>Actinomycetota</taxon>
        <taxon>Actinomycetes</taxon>
        <taxon>Kitasatosporales</taxon>
        <taxon>Streptomycetaceae</taxon>
        <taxon>Streptomyces</taxon>
    </lineage>
</organism>
<gene>
    <name evidence="3" type="ORF">DVH02_29690</name>
</gene>
<dbReference type="RefSeq" id="WP_114626949.1">
    <property type="nucleotide sequence ID" value="NZ_QQNA01000296.1"/>
</dbReference>
<dbReference type="EMBL" id="QQNA01000296">
    <property type="protein sequence ID" value="RDG34614.1"/>
    <property type="molecule type" value="Genomic_DNA"/>
</dbReference>
<accession>A0A370B3G9</accession>
<comment type="caution">
    <text evidence="3">The sequence shown here is derived from an EMBL/GenBank/DDBJ whole genome shotgun (WGS) entry which is preliminary data.</text>
</comment>
<evidence type="ECO:0000256" key="1">
    <source>
        <dbReference type="ARBA" id="ARBA00022801"/>
    </source>
</evidence>
<dbReference type="Pfam" id="PF07228">
    <property type="entry name" value="SpoIIE"/>
    <property type="match status" value="1"/>
</dbReference>
<dbReference type="GO" id="GO:0016791">
    <property type="term" value="F:phosphatase activity"/>
    <property type="evidence" value="ECO:0007669"/>
    <property type="project" value="TreeGrafter"/>
</dbReference>
<sequence length="279" mass="28769">MTRRRPTPSASADDLLTTLGQLTAQARQGAERQHARVELAEALQREMLPAVLPDLPGLGAAARYAPARDGLDIGGDWYDGFRLPDGALAFCVGDVQGHDVEAAAIMGQVRIGLRAVAATAADPGEVLSRANDLLLSVNSSLFATCSFLRYDPVTRELQSARAGHVPGVWALSDGRWGVAEDAGGPPLGVQPGEVYPVTRRLLTGSGVVVLLTDGVIEGPSFPVEEGLARVAALATTAVTGVSGGAAGPGELAAQVMGVAELTGHSDDAAVLVLWHDAED</sequence>
<protein>
    <submittedName>
        <fullName evidence="3">Serine/threonine-protein phosphatase</fullName>
    </submittedName>
</protein>
<evidence type="ECO:0000259" key="2">
    <source>
        <dbReference type="SMART" id="SM00331"/>
    </source>
</evidence>